<dbReference type="EMBL" id="JAZHOG010000004">
    <property type="protein sequence ID" value="MEJ8567530.1"/>
    <property type="molecule type" value="Genomic_DNA"/>
</dbReference>
<evidence type="ECO:0000313" key="3">
    <source>
        <dbReference type="EMBL" id="MEJ8567530.1"/>
    </source>
</evidence>
<evidence type="ECO:0000313" key="4">
    <source>
        <dbReference type="Proteomes" id="UP001359886"/>
    </source>
</evidence>
<feature type="transmembrane region" description="Helical" evidence="1">
    <location>
        <begin position="6"/>
        <end position="23"/>
    </location>
</feature>
<dbReference type="Proteomes" id="UP001359886">
    <property type="component" value="Unassembled WGS sequence"/>
</dbReference>
<feature type="transmembrane region" description="Helical" evidence="1">
    <location>
        <begin position="199"/>
        <end position="217"/>
    </location>
</feature>
<dbReference type="Pfam" id="PF08378">
    <property type="entry name" value="NERD"/>
    <property type="match status" value="1"/>
</dbReference>
<keyword evidence="1" id="KW-0812">Transmembrane</keyword>
<organism evidence="3 4">
    <name type="scientific">Elongatibacter sediminis</name>
    <dbReference type="NCBI Taxonomy" id="3119006"/>
    <lineage>
        <taxon>Bacteria</taxon>
        <taxon>Pseudomonadati</taxon>
        <taxon>Pseudomonadota</taxon>
        <taxon>Gammaproteobacteria</taxon>
        <taxon>Chromatiales</taxon>
        <taxon>Wenzhouxiangellaceae</taxon>
        <taxon>Elongatibacter</taxon>
    </lineage>
</organism>
<keyword evidence="4" id="KW-1185">Reference proteome</keyword>
<dbReference type="PROSITE" id="PS50965">
    <property type="entry name" value="NERD"/>
    <property type="match status" value="1"/>
</dbReference>
<gene>
    <name evidence="3" type="ORF">V3330_07820</name>
</gene>
<evidence type="ECO:0000259" key="2">
    <source>
        <dbReference type="PROSITE" id="PS50965"/>
    </source>
</evidence>
<feature type="domain" description="NERD" evidence="2">
    <location>
        <begin position="28"/>
        <end position="145"/>
    </location>
</feature>
<dbReference type="RefSeq" id="WP_354694981.1">
    <property type="nucleotide sequence ID" value="NZ_JAZHOG010000004.1"/>
</dbReference>
<protein>
    <submittedName>
        <fullName evidence="3">Nuclease-related domain-containing protein</fullName>
    </submittedName>
</protein>
<reference evidence="3 4" key="1">
    <citation type="submission" date="2024-02" db="EMBL/GenBank/DDBJ databases">
        <title>A novel Wenzhouxiangellaceae bacterium, isolated from coastal sediments.</title>
        <authorList>
            <person name="Du Z.-J."/>
            <person name="Ye Y.-Q."/>
            <person name="Zhang X.-Y."/>
        </authorList>
    </citation>
    <scope>NUCLEOTIDE SEQUENCE [LARGE SCALE GENOMIC DNA]</scope>
    <source>
        <strain evidence="3 4">CH-27</strain>
    </source>
</reference>
<name>A0AAW9RGH1_9GAMM</name>
<dbReference type="AlphaFoldDB" id="A0AAW9RGH1"/>
<sequence>MNAHPLVHLIWLLPLAALVIYVGSPRMTGTIALARVRRLLRSALDPRKFTVLDDLDLPAGGGTMHADVVVVSRCGIFVIDTMHRSGKISGTRVQARWAERRWWRTLRFDNPVHANALRIEALAGLLNLPISRFHGYVAVSGPARLQDSLPDNLVTVPQLLARIRSENRMLLEADEADRALRVLMDSALERPWNPRRRWYWARLALLVLFLTAAGLTYHEEITGLAAKLQHQADWRMAPENYHPDGSAKSDIERWEDRLVCSYSADTGRCACYEPAGGRAEISPERCRELAERGSVLKR</sequence>
<dbReference type="InterPro" id="IPR011528">
    <property type="entry name" value="NERD"/>
</dbReference>
<comment type="caution">
    <text evidence="3">The sequence shown here is derived from an EMBL/GenBank/DDBJ whole genome shotgun (WGS) entry which is preliminary data.</text>
</comment>
<keyword evidence="1" id="KW-1133">Transmembrane helix</keyword>
<proteinExistence type="predicted"/>
<evidence type="ECO:0000256" key="1">
    <source>
        <dbReference type="SAM" id="Phobius"/>
    </source>
</evidence>
<keyword evidence="1" id="KW-0472">Membrane</keyword>
<accession>A0AAW9RGH1</accession>